<evidence type="ECO:0000313" key="1">
    <source>
        <dbReference type="EMBL" id="PMP97766.1"/>
    </source>
</evidence>
<reference evidence="1 2" key="1">
    <citation type="submission" date="2018-01" db="EMBL/GenBank/DDBJ databases">
        <title>Metagenomic assembled genomes from two thermal pools in the Uzon Caldera, Kamchatka, Russia.</title>
        <authorList>
            <person name="Wilkins L."/>
            <person name="Ettinger C."/>
        </authorList>
    </citation>
    <scope>NUCLEOTIDE SEQUENCE [LARGE SCALE GENOMIC DNA]</scope>
    <source>
        <strain evidence="1">ARK-04</strain>
    </source>
</reference>
<dbReference type="EMBL" id="PNJD01000129">
    <property type="protein sequence ID" value="PMP97766.1"/>
    <property type="molecule type" value="Genomic_DNA"/>
</dbReference>
<dbReference type="AlphaFoldDB" id="A0A2N7QFT3"/>
<protein>
    <submittedName>
        <fullName evidence="1">Uncharacterized protein</fullName>
    </submittedName>
</protein>
<name>A0A2N7QFT3_9BACT</name>
<accession>A0A2N7QFT3</accession>
<gene>
    <name evidence="1" type="ORF">C0169_02095</name>
</gene>
<sequence>MGYEVCVLATRKLLEEIRTGKCPKITEITERKNCGYYVLWPSDKQDEIWIEVPDQVLDKIVEGFEDIVKQVERGKMGYYFLPSAFIKIQINSH</sequence>
<organism evidence="1 2">
    <name type="scientific">Thermodesulfobacterium geofontis</name>
    <dbReference type="NCBI Taxonomy" id="1295609"/>
    <lineage>
        <taxon>Bacteria</taxon>
        <taxon>Pseudomonadati</taxon>
        <taxon>Thermodesulfobacteriota</taxon>
        <taxon>Thermodesulfobacteria</taxon>
        <taxon>Thermodesulfobacteriales</taxon>
        <taxon>Thermodesulfobacteriaceae</taxon>
        <taxon>Thermodesulfobacterium</taxon>
    </lineage>
</organism>
<proteinExistence type="predicted"/>
<dbReference type="Proteomes" id="UP000235619">
    <property type="component" value="Unassembled WGS sequence"/>
</dbReference>
<comment type="caution">
    <text evidence="1">The sequence shown here is derived from an EMBL/GenBank/DDBJ whole genome shotgun (WGS) entry which is preliminary data.</text>
</comment>
<evidence type="ECO:0000313" key="2">
    <source>
        <dbReference type="Proteomes" id="UP000235619"/>
    </source>
</evidence>